<dbReference type="PANTHER" id="PTHR42844">
    <property type="entry name" value="DIHYDRONEOPTERIN ALDOLASE 1-RELATED"/>
    <property type="match status" value="1"/>
</dbReference>
<dbReference type="Pfam" id="PF02152">
    <property type="entry name" value="FolB"/>
    <property type="match status" value="1"/>
</dbReference>
<dbReference type="InterPro" id="IPR006156">
    <property type="entry name" value="Dihydroneopterin_aldolase"/>
</dbReference>
<comment type="caution">
    <text evidence="9">The sequence shown here is derived from an EMBL/GenBank/DDBJ whole genome shotgun (WGS) entry which is preliminary data.</text>
</comment>
<feature type="domain" description="Dihydroneopterin aldolase/epimerase" evidence="8">
    <location>
        <begin position="14"/>
        <end position="126"/>
    </location>
</feature>
<dbReference type="CDD" id="cd00534">
    <property type="entry name" value="DHNA_DHNTPE"/>
    <property type="match status" value="1"/>
</dbReference>
<comment type="catalytic activity">
    <reaction evidence="1">
        <text>7,8-dihydroneopterin = 6-hydroxymethyl-7,8-dihydropterin + glycolaldehyde</text>
        <dbReference type="Rhea" id="RHEA:10540"/>
        <dbReference type="ChEBI" id="CHEBI:17001"/>
        <dbReference type="ChEBI" id="CHEBI:17071"/>
        <dbReference type="ChEBI" id="CHEBI:44841"/>
        <dbReference type="EC" id="4.1.2.25"/>
    </reaction>
</comment>
<dbReference type="NCBIfam" id="TIGR00526">
    <property type="entry name" value="folB_dom"/>
    <property type="match status" value="1"/>
</dbReference>
<name>A0A524RQN9_9CHRO</name>
<reference evidence="9 10" key="1">
    <citation type="journal article" date="2019" name="mSystems">
        <title>Life at home and on the roam: Genomic adaptions reflect the dual lifestyle of an intracellular, facultative symbiont.</title>
        <authorList>
            <person name="Burgsdorf I."/>
        </authorList>
    </citation>
    <scope>NUCLEOTIDE SEQUENCE [LARGE SCALE GENOMIC DNA]</scope>
    <source>
        <strain evidence="9">277cV</strain>
    </source>
</reference>
<dbReference type="GO" id="GO:0046656">
    <property type="term" value="P:folic acid biosynthetic process"/>
    <property type="evidence" value="ECO:0007669"/>
    <property type="project" value="UniProtKB-KW"/>
</dbReference>
<comment type="pathway">
    <text evidence="2">Cofactor biosynthesis; tetrahydrofolate biosynthesis; 2-amino-4-hydroxy-6-hydroxymethyl-7,8-dihydropteridine diphosphate from 7,8-dihydroneopterin triphosphate: step 3/4.</text>
</comment>
<evidence type="ECO:0000256" key="2">
    <source>
        <dbReference type="ARBA" id="ARBA00005013"/>
    </source>
</evidence>
<evidence type="ECO:0000256" key="1">
    <source>
        <dbReference type="ARBA" id="ARBA00001353"/>
    </source>
</evidence>
<accession>A0A524RQN9</accession>
<evidence type="ECO:0000256" key="7">
    <source>
        <dbReference type="ARBA" id="ARBA00032903"/>
    </source>
</evidence>
<gene>
    <name evidence="9" type="ORF">ERJ67_01640</name>
</gene>
<dbReference type="Gene3D" id="3.30.1130.10">
    <property type="match status" value="1"/>
</dbReference>
<dbReference type="InterPro" id="IPR043133">
    <property type="entry name" value="GTP-CH-I_C/QueF"/>
</dbReference>
<dbReference type="SUPFAM" id="SSF55620">
    <property type="entry name" value="Tetrahydrobiopterin biosynthesis enzymes-like"/>
    <property type="match status" value="1"/>
</dbReference>
<proteinExistence type="inferred from homology"/>
<comment type="similarity">
    <text evidence="3">Belongs to the DHNA family.</text>
</comment>
<keyword evidence="5" id="KW-0289">Folate biosynthesis</keyword>
<sequence>MSGYDPRRHGGDAVHVKGLRLWARIGVLPPERELGQWFELEYSLWRELGSAAAEDDITQTADYGLAISRLQVLVQTFSCHTIERFAEVVLDLLTELYGPLPMRVLVLKCQAPLPGFAGTVAVERWR</sequence>
<keyword evidence="6" id="KW-0456">Lyase</keyword>
<dbReference type="EMBL" id="SRMO01000028">
    <property type="protein sequence ID" value="TGG94828.1"/>
    <property type="molecule type" value="Genomic_DNA"/>
</dbReference>
<dbReference type="GO" id="GO:0004150">
    <property type="term" value="F:dihydroneopterin aldolase activity"/>
    <property type="evidence" value="ECO:0007669"/>
    <property type="project" value="UniProtKB-EC"/>
</dbReference>
<dbReference type="InterPro" id="IPR006157">
    <property type="entry name" value="FolB_dom"/>
</dbReference>
<evidence type="ECO:0000256" key="4">
    <source>
        <dbReference type="ARBA" id="ARBA00013043"/>
    </source>
</evidence>
<evidence type="ECO:0000313" key="10">
    <source>
        <dbReference type="Proteomes" id="UP000317990"/>
    </source>
</evidence>
<evidence type="ECO:0000259" key="8">
    <source>
        <dbReference type="SMART" id="SM00905"/>
    </source>
</evidence>
<dbReference type="PANTHER" id="PTHR42844:SF1">
    <property type="entry name" value="DIHYDRONEOPTERIN ALDOLASE 1-RELATED"/>
    <property type="match status" value="1"/>
</dbReference>
<protein>
    <recommendedName>
        <fullName evidence="4">dihydroneopterin aldolase</fullName>
        <ecNumber evidence="4">4.1.2.25</ecNumber>
    </recommendedName>
    <alternativeName>
        <fullName evidence="7">7,8-dihydroneopterin aldolase</fullName>
    </alternativeName>
</protein>
<organism evidence="9 10">
    <name type="scientific">Aphanocapsa feldmannii 277cV</name>
    <dbReference type="NCBI Taxonomy" id="2507553"/>
    <lineage>
        <taxon>Bacteria</taxon>
        <taxon>Bacillati</taxon>
        <taxon>Cyanobacteriota</taxon>
        <taxon>Cyanophyceae</taxon>
        <taxon>Oscillatoriophycideae</taxon>
        <taxon>Chroococcales</taxon>
        <taxon>Microcystaceae</taxon>
        <taxon>Aphanocapsa</taxon>
    </lineage>
</organism>
<dbReference type="GO" id="GO:0005737">
    <property type="term" value="C:cytoplasm"/>
    <property type="evidence" value="ECO:0007669"/>
    <property type="project" value="TreeGrafter"/>
</dbReference>
<evidence type="ECO:0000256" key="5">
    <source>
        <dbReference type="ARBA" id="ARBA00022909"/>
    </source>
</evidence>
<dbReference type="Proteomes" id="UP000317990">
    <property type="component" value="Unassembled WGS sequence"/>
</dbReference>
<dbReference type="AlphaFoldDB" id="A0A524RQN9"/>
<evidence type="ECO:0000256" key="3">
    <source>
        <dbReference type="ARBA" id="ARBA00005708"/>
    </source>
</evidence>
<evidence type="ECO:0000313" key="9">
    <source>
        <dbReference type="EMBL" id="TGG94828.1"/>
    </source>
</evidence>
<evidence type="ECO:0000256" key="6">
    <source>
        <dbReference type="ARBA" id="ARBA00023239"/>
    </source>
</evidence>
<dbReference type="EC" id="4.1.2.25" evidence="4"/>
<dbReference type="SMART" id="SM00905">
    <property type="entry name" value="FolB"/>
    <property type="match status" value="1"/>
</dbReference>